<name>A0A6J2YD72_SITOR</name>
<feature type="chain" id="PRO_5026879383" evidence="1">
    <location>
        <begin position="23"/>
        <end position="151"/>
    </location>
</feature>
<gene>
    <name evidence="3" type="primary">LOC115885941</name>
</gene>
<protein>
    <submittedName>
        <fullName evidence="3">Uncharacterized protein LOC115885941 isoform X2</fullName>
    </submittedName>
</protein>
<organism evidence="2 3">
    <name type="scientific">Sitophilus oryzae</name>
    <name type="common">Rice weevil</name>
    <name type="synonym">Curculio oryzae</name>
    <dbReference type="NCBI Taxonomy" id="7048"/>
    <lineage>
        <taxon>Eukaryota</taxon>
        <taxon>Metazoa</taxon>
        <taxon>Ecdysozoa</taxon>
        <taxon>Arthropoda</taxon>
        <taxon>Hexapoda</taxon>
        <taxon>Insecta</taxon>
        <taxon>Pterygota</taxon>
        <taxon>Neoptera</taxon>
        <taxon>Endopterygota</taxon>
        <taxon>Coleoptera</taxon>
        <taxon>Polyphaga</taxon>
        <taxon>Cucujiformia</taxon>
        <taxon>Curculionidae</taxon>
        <taxon>Dryophthorinae</taxon>
        <taxon>Sitophilus</taxon>
    </lineage>
</organism>
<dbReference type="PROSITE" id="PS51257">
    <property type="entry name" value="PROKAR_LIPOPROTEIN"/>
    <property type="match status" value="1"/>
</dbReference>
<sequence>MFTLKYLFFFAAFLGCFYVCTADDAEQAAAIFTVVKSDGEVKDLLGTVNTRATTILTKLQDFFGTHSGVVSNMITDANTFKEEIITAIQHFYSSAPPLIARVLAVPVHMVIKLLKLSLFVATAIGYAALKFPKLVFGIPLNLIRQIHKYIF</sequence>
<reference evidence="3" key="1">
    <citation type="submission" date="2025-08" db="UniProtKB">
        <authorList>
            <consortium name="RefSeq"/>
        </authorList>
    </citation>
    <scope>IDENTIFICATION</scope>
    <source>
        <tissue evidence="3">Gonads</tissue>
    </source>
</reference>
<proteinExistence type="predicted"/>
<dbReference type="RefSeq" id="XP_030760835.1">
    <property type="nucleotide sequence ID" value="XM_030904975.1"/>
</dbReference>
<dbReference type="AlphaFoldDB" id="A0A6J2YD72"/>
<dbReference type="Proteomes" id="UP000504635">
    <property type="component" value="Unplaced"/>
</dbReference>
<accession>A0A6J2YD72</accession>
<keyword evidence="1" id="KW-0732">Signal</keyword>
<evidence type="ECO:0000313" key="2">
    <source>
        <dbReference type="Proteomes" id="UP000504635"/>
    </source>
</evidence>
<evidence type="ECO:0000256" key="1">
    <source>
        <dbReference type="SAM" id="SignalP"/>
    </source>
</evidence>
<evidence type="ECO:0000313" key="3">
    <source>
        <dbReference type="RefSeq" id="XP_030760835.1"/>
    </source>
</evidence>
<keyword evidence="2" id="KW-1185">Reference proteome</keyword>
<dbReference type="GeneID" id="115885941"/>
<feature type="signal peptide" evidence="1">
    <location>
        <begin position="1"/>
        <end position="22"/>
    </location>
</feature>